<organism evidence="2 3">
    <name type="scientific">Akkermansia glycaniphila</name>
    <dbReference type="NCBI Taxonomy" id="1679444"/>
    <lineage>
        <taxon>Bacteria</taxon>
        <taxon>Pseudomonadati</taxon>
        <taxon>Verrucomicrobiota</taxon>
        <taxon>Verrucomicrobiia</taxon>
        <taxon>Verrucomicrobiales</taxon>
        <taxon>Akkermansiaceae</taxon>
        <taxon>Akkermansia</taxon>
    </lineage>
</organism>
<proteinExistence type="predicted"/>
<evidence type="ECO:0000313" key="3">
    <source>
        <dbReference type="Proteomes" id="UP000176204"/>
    </source>
</evidence>
<dbReference type="AlphaFoldDB" id="A0A1H6KYB2"/>
<gene>
    <name evidence="2" type="ORF">PYTT_0904</name>
</gene>
<feature type="region of interest" description="Disordered" evidence="1">
    <location>
        <begin position="1"/>
        <end position="33"/>
    </location>
</feature>
<sequence>MPAPLSVQAENAYKSKKRHPLHEAISRHNHSTP</sequence>
<dbReference type="KEGG" id="agl:PYTT_0904"/>
<protein>
    <submittedName>
        <fullName evidence="2">Uncharacterized protein</fullName>
    </submittedName>
</protein>
<dbReference type="Proteomes" id="UP000176204">
    <property type="component" value="Chromosome I"/>
</dbReference>
<name>A0A1H6KYB2_9BACT</name>
<keyword evidence="3" id="KW-1185">Reference proteome</keyword>
<reference evidence="3" key="1">
    <citation type="submission" date="2016-09" db="EMBL/GenBank/DDBJ databases">
        <authorList>
            <person name="Koehorst J."/>
        </authorList>
    </citation>
    <scope>NUCLEOTIDE SEQUENCE [LARGE SCALE GENOMIC DNA]</scope>
</reference>
<evidence type="ECO:0000256" key="1">
    <source>
        <dbReference type="SAM" id="MobiDB-lite"/>
    </source>
</evidence>
<dbReference type="EMBL" id="LT629973">
    <property type="protein sequence ID" value="SEH80798.1"/>
    <property type="molecule type" value="Genomic_DNA"/>
</dbReference>
<evidence type="ECO:0000313" key="2">
    <source>
        <dbReference type="EMBL" id="SEH80798.1"/>
    </source>
</evidence>
<accession>A0A1H6KYB2</accession>